<dbReference type="AlphaFoldDB" id="A0A095A0B2"/>
<evidence type="ECO:0000313" key="9">
    <source>
        <dbReference type="EMBL" id="KJZ81895.1"/>
    </source>
</evidence>
<evidence type="ECO:0000256" key="4">
    <source>
        <dbReference type="ARBA" id="ARBA00023315"/>
    </source>
</evidence>
<dbReference type="PATRIC" id="fig|556287.8.peg.609"/>
<comment type="caution">
    <text evidence="9">The sequence shown here is derived from an EMBL/GenBank/DDBJ whole genome shotgun (WGS) entry which is preliminary data.</text>
</comment>
<sequence>MAIVLTFPGQGSQIVGMGRDLCESFPEARLVFEEVDHTLNQHLSDLMWNGPQEELTVTYNAQPALTAVSMAFIRVMEKNGLCFERDISYVAGHSLGEYTALCAAKAFSLSDTIRLVRVRGKSMQEAVPPGLGGMAAIIGLDDRAVEFACEQASKIGICQIANDNGGGQIVISGMQDAVKCAVDSCLEKGARRAVFLPVSAPFHSSLMDPVSKVMQNMLGDIQKQDPVVPVLPNVCASPVSDIDEISKLLVEQVTARVRWRETIQWFANHGMTHIYEIGSGKVLTGLAKRIDKSISAISVDKIENIDLALETIIG</sequence>
<evidence type="ECO:0000259" key="8">
    <source>
        <dbReference type="SMART" id="SM00827"/>
    </source>
</evidence>
<dbReference type="PIRSF" id="PIRSF000446">
    <property type="entry name" value="Mct"/>
    <property type="match status" value="1"/>
</dbReference>
<feature type="active site" evidence="7">
    <location>
        <position position="203"/>
    </location>
</feature>
<feature type="domain" description="Malonyl-CoA:ACP transacylase (MAT)" evidence="8">
    <location>
        <begin position="6"/>
        <end position="302"/>
    </location>
</feature>
<dbReference type="Gene3D" id="3.30.70.250">
    <property type="entry name" value="Malonyl-CoA ACP transacylase, ACP-binding"/>
    <property type="match status" value="1"/>
</dbReference>
<accession>A0A095A0B2</accession>
<dbReference type="RefSeq" id="WP_034441957.1">
    <property type="nucleotide sequence ID" value="NZ_JMTK01000002.1"/>
</dbReference>
<gene>
    <name evidence="9" type="ORF">DJ66_0624</name>
</gene>
<dbReference type="PANTHER" id="PTHR42681">
    <property type="entry name" value="MALONYL-COA-ACYL CARRIER PROTEIN TRANSACYLASE, MITOCHONDRIAL"/>
    <property type="match status" value="1"/>
</dbReference>
<dbReference type="NCBIfam" id="TIGR00128">
    <property type="entry name" value="fabD"/>
    <property type="match status" value="1"/>
</dbReference>
<reference evidence="9 10" key="1">
    <citation type="journal article" date="2015" name="Phytopathology">
        <title>Genomes of Candidatus Liberibacter solanacearum haplotype A from New Zealand and the USA suggest significant genome plasticity in the species.</title>
        <authorList>
            <person name="Thompson S.M."/>
            <person name="Johnson C.P."/>
            <person name="Lu A.Y."/>
            <person name="Frampton R.A."/>
            <person name="Sullivan K.L."/>
            <person name="Fiers M.W."/>
            <person name="Crowhurst R.N."/>
            <person name="Pitman A.R."/>
            <person name="Scott I."/>
            <person name="Gudmestad N.C."/>
            <person name="Smith G.R."/>
        </authorList>
    </citation>
    <scope>NUCLEOTIDE SEQUENCE [LARGE SCALE GENOMIC DNA]</scope>
    <source>
        <strain evidence="9 10">LsoNZ1</strain>
    </source>
</reference>
<proteinExistence type="inferred from homology"/>
<dbReference type="FunFam" id="3.30.70.250:FF:000001">
    <property type="entry name" value="Malonyl CoA-acyl carrier protein transacylase"/>
    <property type="match status" value="1"/>
</dbReference>
<dbReference type="Proteomes" id="UP000033731">
    <property type="component" value="Unassembled WGS sequence"/>
</dbReference>
<comment type="catalytic activity">
    <reaction evidence="5 6">
        <text>holo-[ACP] + malonyl-CoA = malonyl-[ACP] + CoA</text>
        <dbReference type="Rhea" id="RHEA:41792"/>
        <dbReference type="Rhea" id="RHEA-COMP:9623"/>
        <dbReference type="Rhea" id="RHEA-COMP:9685"/>
        <dbReference type="ChEBI" id="CHEBI:57287"/>
        <dbReference type="ChEBI" id="CHEBI:57384"/>
        <dbReference type="ChEBI" id="CHEBI:64479"/>
        <dbReference type="ChEBI" id="CHEBI:78449"/>
        <dbReference type="EC" id="2.3.1.39"/>
    </reaction>
</comment>
<organism evidence="9 10">
    <name type="scientific">Candidatus Liberibacter solanacearum</name>
    <dbReference type="NCBI Taxonomy" id="556287"/>
    <lineage>
        <taxon>Bacteria</taxon>
        <taxon>Pseudomonadati</taxon>
        <taxon>Pseudomonadota</taxon>
        <taxon>Alphaproteobacteria</taxon>
        <taxon>Hyphomicrobiales</taxon>
        <taxon>Rhizobiaceae</taxon>
        <taxon>Liberibacter</taxon>
    </lineage>
</organism>
<dbReference type="GO" id="GO:0004314">
    <property type="term" value="F:[acyl-carrier-protein] S-malonyltransferase activity"/>
    <property type="evidence" value="ECO:0007669"/>
    <property type="project" value="UniProtKB-EC"/>
</dbReference>
<dbReference type="SMART" id="SM00827">
    <property type="entry name" value="PKS_AT"/>
    <property type="match status" value="1"/>
</dbReference>
<evidence type="ECO:0000256" key="7">
    <source>
        <dbReference type="PIRSR" id="PIRSR000446-1"/>
    </source>
</evidence>
<dbReference type="GO" id="GO:0005829">
    <property type="term" value="C:cytosol"/>
    <property type="evidence" value="ECO:0007669"/>
    <property type="project" value="TreeGrafter"/>
</dbReference>
<dbReference type="InterPro" id="IPR024925">
    <property type="entry name" value="Malonyl_CoA-ACP_transAc"/>
</dbReference>
<dbReference type="SUPFAM" id="SSF52151">
    <property type="entry name" value="FabD/lysophospholipase-like"/>
    <property type="match status" value="1"/>
</dbReference>
<dbReference type="InterPro" id="IPR050858">
    <property type="entry name" value="Mal-CoA-ACP_Trans/PKS_FabD"/>
</dbReference>
<feature type="active site" evidence="7">
    <location>
        <position position="94"/>
    </location>
</feature>
<dbReference type="InterPro" id="IPR016036">
    <property type="entry name" value="Malonyl_transacylase_ACP-bd"/>
</dbReference>
<dbReference type="SUPFAM" id="SSF55048">
    <property type="entry name" value="Probable ACP-binding domain of malonyl-CoA ACP transacylase"/>
    <property type="match status" value="1"/>
</dbReference>
<dbReference type="InterPro" id="IPR004410">
    <property type="entry name" value="Malonyl_CoA-ACP_transAc_FabD"/>
</dbReference>
<name>A0A095A0B2_9HYPH</name>
<protein>
    <recommendedName>
        <fullName evidence="2 6">Malonyl CoA-acyl carrier protein transacylase</fullName>
        <ecNumber evidence="1 6">2.3.1.39</ecNumber>
    </recommendedName>
</protein>
<dbReference type="EMBL" id="JMTK01000002">
    <property type="protein sequence ID" value="KJZ81895.1"/>
    <property type="molecule type" value="Genomic_DNA"/>
</dbReference>
<evidence type="ECO:0000256" key="1">
    <source>
        <dbReference type="ARBA" id="ARBA00013258"/>
    </source>
</evidence>
<evidence type="ECO:0000256" key="2">
    <source>
        <dbReference type="ARBA" id="ARBA00018953"/>
    </source>
</evidence>
<evidence type="ECO:0000256" key="5">
    <source>
        <dbReference type="ARBA" id="ARBA00048462"/>
    </source>
</evidence>
<evidence type="ECO:0000313" key="10">
    <source>
        <dbReference type="Proteomes" id="UP000033731"/>
    </source>
</evidence>
<dbReference type="Gene3D" id="3.40.366.10">
    <property type="entry name" value="Malonyl-Coenzyme A Acyl Carrier Protein, domain 2"/>
    <property type="match status" value="1"/>
</dbReference>
<keyword evidence="10" id="KW-1185">Reference proteome</keyword>
<evidence type="ECO:0000256" key="3">
    <source>
        <dbReference type="ARBA" id="ARBA00022679"/>
    </source>
</evidence>
<keyword evidence="3 6" id="KW-0808">Transferase</keyword>
<evidence type="ECO:0000256" key="6">
    <source>
        <dbReference type="PIRNR" id="PIRNR000446"/>
    </source>
</evidence>
<dbReference type="InterPro" id="IPR001227">
    <property type="entry name" value="Ac_transferase_dom_sf"/>
</dbReference>
<dbReference type="GO" id="GO:0006633">
    <property type="term" value="P:fatty acid biosynthetic process"/>
    <property type="evidence" value="ECO:0007669"/>
    <property type="project" value="TreeGrafter"/>
</dbReference>
<dbReference type="InterPro" id="IPR014043">
    <property type="entry name" value="Acyl_transferase_dom"/>
</dbReference>
<comment type="similarity">
    <text evidence="6">Belongs to the fabD family.</text>
</comment>
<dbReference type="InterPro" id="IPR016035">
    <property type="entry name" value="Acyl_Trfase/lysoPLipase"/>
</dbReference>
<dbReference type="EC" id="2.3.1.39" evidence="1 6"/>
<keyword evidence="4 6" id="KW-0012">Acyltransferase</keyword>
<dbReference type="PANTHER" id="PTHR42681:SF1">
    <property type="entry name" value="MALONYL-COA-ACYL CARRIER PROTEIN TRANSACYLASE, MITOCHONDRIAL"/>
    <property type="match status" value="1"/>
</dbReference>
<dbReference type="Pfam" id="PF00698">
    <property type="entry name" value="Acyl_transf_1"/>
    <property type="match status" value="1"/>
</dbReference>